<evidence type="ECO:0000313" key="2">
    <source>
        <dbReference type="EMBL" id="CAE7645755.1"/>
    </source>
</evidence>
<proteinExistence type="predicted"/>
<dbReference type="SMART" id="SM00357">
    <property type="entry name" value="CSP"/>
    <property type="match status" value="1"/>
</dbReference>
<name>A0A812VQ20_SYMPI</name>
<sequence length="163" mass="16524">MLPRTGTLKKFFPEKGIGYISPDDGSEDVFIHFQAVTNGGENDMIPGARMSYDLEINDRNGKTKAVRVTIDSPGDPSSQYKGGGGGKGGYGKSYGGYGKAPTGGKGHGSGPYDGGKGGGAAGYDMNALWAALYAQAAALGGGGMGGGATEQSYGGSSTTTQWY</sequence>
<gene>
    <name evidence="2" type="ORF">SPIL2461_LOCUS17162</name>
</gene>
<dbReference type="GO" id="GO:0003676">
    <property type="term" value="F:nucleic acid binding"/>
    <property type="evidence" value="ECO:0007669"/>
    <property type="project" value="InterPro"/>
</dbReference>
<dbReference type="Proteomes" id="UP000649617">
    <property type="component" value="Unassembled WGS sequence"/>
</dbReference>
<dbReference type="Pfam" id="PF00313">
    <property type="entry name" value="CSD"/>
    <property type="match status" value="1"/>
</dbReference>
<feature type="domain" description="CSD" evidence="1">
    <location>
        <begin position="3"/>
        <end position="70"/>
    </location>
</feature>
<dbReference type="SUPFAM" id="SSF50249">
    <property type="entry name" value="Nucleic acid-binding proteins"/>
    <property type="match status" value="1"/>
</dbReference>
<organism evidence="2 3">
    <name type="scientific">Symbiodinium pilosum</name>
    <name type="common">Dinoflagellate</name>
    <dbReference type="NCBI Taxonomy" id="2952"/>
    <lineage>
        <taxon>Eukaryota</taxon>
        <taxon>Sar</taxon>
        <taxon>Alveolata</taxon>
        <taxon>Dinophyceae</taxon>
        <taxon>Suessiales</taxon>
        <taxon>Symbiodiniaceae</taxon>
        <taxon>Symbiodinium</taxon>
    </lineage>
</organism>
<dbReference type="InterPro" id="IPR011129">
    <property type="entry name" value="CSD"/>
</dbReference>
<dbReference type="AlphaFoldDB" id="A0A812VQ20"/>
<dbReference type="OrthoDB" id="422005at2759"/>
<accession>A0A812VQ20</accession>
<dbReference type="InterPro" id="IPR002059">
    <property type="entry name" value="CSP_DNA-bd"/>
</dbReference>
<dbReference type="PROSITE" id="PS51857">
    <property type="entry name" value="CSD_2"/>
    <property type="match status" value="1"/>
</dbReference>
<dbReference type="PANTHER" id="PTHR46565">
    <property type="entry name" value="COLD SHOCK DOMAIN PROTEIN 2"/>
    <property type="match status" value="1"/>
</dbReference>
<dbReference type="Gene3D" id="2.40.50.140">
    <property type="entry name" value="Nucleic acid-binding proteins"/>
    <property type="match status" value="1"/>
</dbReference>
<dbReference type="EMBL" id="CAJNIZ010042986">
    <property type="protein sequence ID" value="CAE7645755.1"/>
    <property type="molecule type" value="Genomic_DNA"/>
</dbReference>
<dbReference type="InterPro" id="IPR012340">
    <property type="entry name" value="NA-bd_OB-fold"/>
</dbReference>
<protein>
    <recommendedName>
        <fullName evidence="1">CSD domain-containing protein</fullName>
    </recommendedName>
</protein>
<dbReference type="PANTHER" id="PTHR46565:SF20">
    <property type="entry name" value="COLD SHOCK DOMAIN-CONTAINING PROTEIN 4"/>
    <property type="match status" value="1"/>
</dbReference>
<reference evidence="2" key="1">
    <citation type="submission" date="2021-02" db="EMBL/GenBank/DDBJ databases">
        <authorList>
            <person name="Dougan E. K."/>
            <person name="Rhodes N."/>
            <person name="Thang M."/>
            <person name="Chan C."/>
        </authorList>
    </citation>
    <scope>NUCLEOTIDE SEQUENCE</scope>
</reference>
<keyword evidence="3" id="KW-1185">Reference proteome</keyword>
<evidence type="ECO:0000313" key="3">
    <source>
        <dbReference type="Proteomes" id="UP000649617"/>
    </source>
</evidence>
<evidence type="ECO:0000259" key="1">
    <source>
        <dbReference type="PROSITE" id="PS51857"/>
    </source>
</evidence>
<comment type="caution">
    <text evidence="2">The sequence shown here is derived from an EMBL/GenBank/DDBJ whole genome shotgun (WGS) entry which is preliminary data.</text>
</comment>